<feature type="region of interest" description="Disordered" evidence="1">
    <location>
        <begin position="268"/>
        <end position="327"/>
    </location>
</feature>
<accession>A0AA39GM25</accession>
<sequence length="327" mass="35917">MASIPGPHTGILREENLVLRHIFGYSDQQIHTGPLPRIELQPLPGSSIKDILIVSVDVDTGGGYEVISPDQSFHVGISIFDTRCLTSSDSTDPQTAITSYQFVNRDTKPCKQATRRFLLGATEKHTPTAMAARISTLTHGREYILVAHGTNEDLKFLNNIDAAIAARACYVLDTVKVAQYPLQLYYRYSLEKLLDALSIPYDPFRLHSAGNDAFFALKALLMMAARDMLSAEPHASEPGHQRKIGARSSTATALEAIARFPYPLPADKPQEALGPEKVPKLSIGAKRRLRAERKAIRREDRTVESLDGLEQDSSHGPEGTTSNDNVG</sequence>
<evidence type="ECO:0000313" key="3">
    <source>
        <dbReference type="EMBL" id="KAK0389872.1"/>
    </source>
</evidence>
<dbReference type="InterPro" id="IPR040151">
    <property type="entry name" value="Gfd2/YDR514C-like"/>
</dbReference>
<dbReference type="Gene3D" id="3.30.420.10">
    <property type="entry name" value="Ribonuclease H-like superfamily/Ribonuclease H"/>
    <property type="match status" value="1"/>
</dbReference>
<dbReference type="PANTHER" id="PTHR28083:SF1">
    <property type="entry name" value="GOOD FOR FULL DBP5 ACTIVITY PROTEIN 2"/>
    <property type="match status" value="1"/>
</dbReference>
<dbReference type="Pfam" id="PF21762">
    <property type="entry name" value="DEDDh_C"/>
    <property type="match status" value="1"/>
</dbReference>
<proteinExistence type="predicted"/>
<dbReference type="InterPro" id="IPR012337">
    <property type="entry name" value="RNaseH-like_sf"/>
</dbReference>
<gene>
    <name evidence="3" type="ORF">NLU13_3445</name>
</gene>
<feature type="compositionally biased region" description="Basic and acidic residues" evidence="1">
    <location>
        <begin position="292"/>
        <end position="304"/>
    </location>
</feature>
<name>A0AA39GM25_SARSR</name>
<dbReference type="EMBL" id="JAPDFR010000002">
    <property type="protein sequence ID" value="KAK0389872.1"/>
    <property type="molecule type" value="Genomic_DNA"/>
</dbReference>
<dbReference type="InterPro" id="IPR036397">
    <property type="entry name" value="RNaseH_sf"/>
</dbReference>
<comment type="caution">
    <text evidence="3">The sequence shown here is derived from an EMBL/GenBank/DDBJ whole genome shotgun (WGS) entry which is preliminary data.</text>
</comment>
<dbReference type="InterPro" id="IPR048519">
    <property type="entry name" value="Gfd2/YDR514C-like_C"/>
</dbReference>
<evidence type="ECO:0000313" key="4">
    <source>
        <dbReference type="Proteomes" id="UP001175261"/>
    </source>
</evidence>
<protein>
    <recommendedName>
        <fullName evidence="2">Gfd2/YDR514C-like C-terminal domain-containing protein</fullName>
    </recommendedName>
</protein>
<dbReference type="GO" id="GO:0003676">
    <property type="term" value="F:nucleic acid binding"/>
    <property type="evidence" value="ECO:0007669"/>
    <property type="project" value="InterPro"/>
</dbReference>
<dbReference type="Proteomes" id="UP001175261">
    <property type="component" value="Unassembled WGS sequence"/>
</dbReference>
<feature type="domain" description="Gfd2/YDR514C-like C-terminal" evidence="2">
    <location>
        <begin position="108"/>
        <end position="223"/>
    </location>
</feature>
<keyword evidence="4" id="KW-1185">Reference proteome</keyword>
<reference evidence="3" key="1">
    <citation type="submission" date="2022-10" db="EMBL/GenBank/DDBJ databases">
        <title>Determination and structural analysis of whole genome sequence of Sarocladium strictum F4-1.</title>
        <authorList>
            <person name="Hu L."/>
            <person name="Jiang Y."/>
        </authorList>
    </citation>
    <scope>NUCLEOTIDE SEQUENCE</scope>
    <source>
        <strain evidence="3">F4-1</strain>
    </source>
</reference>
<organism evidence="3 4">
    <name type="scientific">Sarocladium strictum</name>
    <name type="common">Black bundle disease fungus</name>
    <name type="synonym">Acremonium strictum</name>
    <dbReference type="NCBI Taxonomy" id="5046"/>
    <lineage>
        <taxon>Eukaryota</taxon>
        <taxon>Fungi</taxon>
        <taxon>Dikarya</taxon>
        <taxon>Ascomycota</taxon>
        <taxon>Pezizomycotina</taxon>
        <taxon>Sordariomycetes</taxon>
        <taxon>Hypocreomycetidae</taxon>
        <taxon>Hypocreales</taxon>
        <taxon>Sarocladiaceae</taxon>
        <taxon>Sarocladium</taxon>
    </lineage>
</organism>
<evidence type="ECO:0000259" key="2">
    <source>
        <dbReference type="Pfam" id="PF21762"/>
    </source>
</evidence>
<dbReference type="AlphaFoldDB" id="A0AA39GM25"/>
<dbReference type="SUPFAM" id="SSF53098">
    <property type="entry name" value="Ribonuclease H-like"/>
    <property type="match status" value="1"/>
</dbReference>
<evidence type="ECO:0000256" key="1">
    <source>
        <dbReference type="SAM" id="MobiDB-lite"/>
    </source>
</evidence>
<dbReference type="PANTHER" id="PTHR28083">
    <property type="entry name" value="GOOD FOR FULL DBP5 ACTIVITY PROTEIN 2"/>
    <property type="match status" value="1"/>
</dbReference>